<dbReference type="AlphaFoldDB" id="A0A124SDJ9"/>
<keyword evidence="2" id="KW-0067">ATP-binding</keyword>
<evidence type="ECO:0000256" key="1">
    <source>
        <dbReference type="ARBA" id="ARBA00022741"/>
    </source>
</evidence>
<dbReference type="PROSITE" id="PS51844">
    <property type="entry name" value="SH3_LIKE"/>
    <property type="match status" value="1"/>
</dbReference>
<feature type="domain" description="Myosin N-terminal SH3-like" evidence="3">
    <location>
        <begin position="18"/>
        <end position="70"/>
    </location>
</feature>
<reference evidence="4 5" key="1">
    <citation type="journal article" date="2016" name="Sci. Rep.">
        <title>The genome sequence of the outbreeding globe artichoke constructed de novo incorporating a phase-aware low-pass sequencing strategy of F1 progeny.</title>
        <authorList>
            <person name="Scaglione D."/>
            <person name="Reyes-Chin-Wo S."/>
            <person name="Acquadro A."/>
            <person name="Froenicke L."/>
            <person name="Portis E."/>
            <person name="Beitel C."/>
            <person name="Tirone M."/>
            <person name="Mauro R."/>
            <person name="Lo Monaco A."/>
            <person name="Mauromicale G."/>
            <person name="Faccioli P."/>
            <person name="Cattivelli L."/>
            <person name="Rieseberg L."/>
            <person name="Michelmore R."/>
            <person name="Lanteri S."/>
        </authorList>
    </citation>
    <scope>NUCLEOTIDE SEQUENCE [LARGE SCALE GENOMIC DNA]</scope>
    <source>
        <strain evidence="4">2C</strain>
    </source>
</reference>
<dbReference type="Pfam" id="PF02736">
    <property type="entry name" value="Myosin_N"/>
    <property type="match status" value="1"/>
</dbReference>
<organism evidence="4 5">
    <name type="scientific">Cynara cardunculus var. scolymus</name>
    <name type="common">Globe artichoke</name>
    <name type="synonym">Cynara scolymus</name>
    <dbReference type="NCBI Taxonomy" id="59895"/>
    <lineage>
        <taxon>Eukaryota</taxon>
        <taxon>Viridiplantae</taxon>
        <taxon>Streptophyta</taxon>
        <taxon>Embryophyta</taxon>
        <taxon>Tracheophyta</taxon>
        <taxon>Spermatophyta</taxon>
        <taxon>Magnoliopsida</taxon>
        <taxon>eudicotyledons</taxon>
        <taxon>Gunneridae</taxon>
        <taxon>Pentapetalae</taxon>
        <taxon>asterids</taxon>
        <taxon>campanulids</taxon>
        <taxon>Asterales</taxon>
        <taxon>Asteraceae</taxon>
        <taxon>Carduoideae</taxon>
        <taxon>Cardueae</taxon>
        <taxon>Carduinae</taxon>
        <taxon>Cynara</taxon>
    </lineage>
</organism>
<keyword evidence="1" id="KW-0547">Nucleotide-binding</keyword>
<comment type="caution">
    <text evidence="4">The sequence shown here is derived from an EMBL/GenBank/DDBJ whole genome shotgun (WGS) entry which is preliminary data.</text>
</comment>
<keyword evidence="5" id="KW-1185">Reference proteome</keyword>
<dbReference type="GO" id="GO:0005524">
    <property type="term" value="F:ATP binding"/>
    <property type="evidence" value="ECO:0007669"/>
    <property type="project" value="UniProtKB-KW"/>
</dbReference>
<dbReference type="Gramene" id="KVH97182">
    <property type="protein sequence ID" value="KVH97182"/>
    <property type="gene ID" value="Ccrd_000710"/>
</dbReference>
<dbReference type="InterPro" id="IPR004009">
    <property type="entry name" value="SH3_Myosin"/>
</dbReference>
<dbReference type="GO" id="GO:0016459">
    <property type="term" value="C:myosin complex"/>
    <property type="evidence" value="ECO:0007669"/>
    <property type="project" value="InterPro"/>
</dbReference>
<proteinExistence type="predicted"/>
<dbReference type="EMBL" id="LEKV01003851">
    <property type="protein sequence ID" value="KVH97182.1"/>
    <property type="molecule type" value="Genomic_DNA"/>
</dbReference>
<dbReference type="Proteomes" id="UP000243975">
    <property type="component" value="Unassembled WGS sequence"/>
</dbReference>
<dbReference type="STRING" id="59895.A0A124SDJ9"/>
<protein>
    <submittedName>
        <fullName evidence="4">Myosin, N-terminal, SH3-like protein</fullName>
    </submittedName>
</protein>
<evidence type="ECO:0000313" key="4">
    <source>
        <dbReference type="EMBL" id="KVH97182.1"/>
    </source>
</evidence>
<evidence type="ECO:0000259" key="3">
    <source>
        <dbReference type="PROSITE" id="PS51844"/>
    </source>
</evidence>
<sequence>MDCGIGTRVNYGTPVNIIVGSHIWAEDPEVAWIDGEVIKIKGNNATIITTNGKTVRPFIRLFILYTDHDI</sequence>
<accession>A0A124SDJ9</accession>
<evidence type="ECO:0000313" key="5">
    <source>
        <dbReference type="Proteomes" id="UP000243975"/>
    </source>
</evidence>
<gene>
    <name evidence="4" type="ORF">Ccrd_000710</name>
</gene>
<dbReference type="GO" id="GO:0003774">
    <property type="term" value="F:cytoskeletal motor activity"/>
    <property type="evidence" value="ECO:0007669"/>
    <property type="project" value="InterPro"/>
</dbReference>
<evidence type="ECO:0000256" key="2">
    <source>
        <dbReference type="ARBA" id="ARBA00022840"/>
    </source>
</evidence>
<dbReference type="SUPFAM" id="SSF50084">
    <property type="entry name" value="Myosin S1 fragment, N-terminal domain"/>
    <property type="match status" value="1"/>
</dbReference>
<name>A0A124SDJ9_CYNCS</name>